<dbReference type="InterPro" id="IPR044037">
    <property type="entry name" value="FANCL_d3"/>
</dbReference>
<feature type="domain" description="FANCL C-terminal" evidence="1">
    <location>
        <begin position="408"/>
        <end position="478"/>
    </location>
</feature>
<dbReference type="Gene3D" id="3.10.110.10">
    <property type="entry name" value="Ubiquitin Conjugating Enzyme"/>
    <property type="match status" value="1"/>
</dbReference>
<evidence type="ECO:0008006" key="5">
    <source>
        <dbReference type="Google" id="ProtNLM"/>
    </source>
</evidence>
<comment type="caution">
    <text evidence="3">The sequence shown here is derived from an EMBL/GenBank/DDBJ whole genome shotgun (WGS) entry which is preliminary data.</text>
</comment>
<dbReference type="Proteomes" id="UP001054902">
    <property type="component" value="Unassembled WGS sequence"/>
</dbReference>
<dbReference type="GO" id="GO:0061630">
    <property type="term" value="F:ubiquitin protein ligase activity"/>
    <property type="evidence" value="ECO:0007669"/>
    <property type="project" value="TreeGrafter"/>
</dbReference>
<dbReference type="PANTHER" id="PTHR13206:SF0">
    <property type="entry name" value="E3 UBIQUITIN-PROTEIN LIGASE FANCL"/>
    <property type="match status" value="1"/>
</dbReference>
<dbReference type="SMART" id="SM01197">
    <property type="entry name" value="FANCL_C"/>
    <property type="match status" value="1"/>
</dbReference>
<feature type="domain" description="FANCL UBC-like" evidence="2">
    <location>
        <begin position="282"/>
        <end position="367"/>
    </location>
</feature>
<protein>
    <recommendedName>
        <fullName evidence="5">RING-type domain-containing protein</fullName>
    </recommendedName>
</protein>
<dbReference type="InterPro" id="IPR043003">
    <property type="entry name" value="FANCL_d3_sf"/>
</dbReference>
<reference evidence="3 4" key="1">
    <citation type="journal article" date="2021" name="Sci. Rep.">
        <title>The genome of the diatom Chaetoceros tenuissimus carries an ancient integrated fragment of an extant virus.</title>
        <authorList>
            <person name="Hongo Y."/>
            <person name="Kimura K."/>
            <person name="Takaki Y."/>
            <person name="Yoshida Y."/>
            <person name="Baba S."/>
            <person name="Kobayashi G."/>
            <person name="Nagasaki K."/>
            <person name="Hano T."/>
            <person name="Tomaru Y."/>
        </authorList>
    </citation>
    <scope>NUCLEOTIDE SEQUENCE [LARGE SCALE GENOMIC DNA]</scope>
    <source>
        <strain evidence="3 4">NIES-3715</strain>
    </source>
</reference>
<dbReference type="CDD" id="cd23832">
    <property type="entry name" value="DRWD-C_FANCL"/>
    <property type="match status" value="1"/>
</dbReference>
<dbReference type="AlphaFoldDB" id="A0AAD3HD44"/>
<organism evidence="3 4">
    <name type="scientific">Chaetoceros tenuissimus</name>
    <dbReference type="NCBI Taxonomy" id="426638"/>
    <lineage>
        <taxon>Eukaryota</taxon>
        <taxon>Sar</taxon>
        <taxon>Stramenopiles</taxon>
        <taxon>Ochrophyta</taxon>
        <taxon>Bacillariophyta</taxon>
        <taxon>Coscinodiscophyceae</taxon>
        <taxon>Chaetocerotophycidae</taxon>
        <taxon>Chaetocerotales</taxon>
        <taxon>Chaetocerotaceae</taxon>
        <taxon>Chaetoceros</taxon>
    </lineage>
</organism>
<sequence length="480" mass="55150">MTKTASILISTVPELLSCSLVEEYGPFVVHSTKEEIDKPKIASLSLLKVDTLDSFFKQNNNNTDLLDLSKFQIPVFDKQRLDRNDLCFEEKDLIETVSQMNGLEERLSDASLSVTSEIDDEDMIGLFLRRSDAIIAEFISAIEQYRKKQLRLGKKRKADQITTVDRFNDIESLYIEELYRQCSEVEELLESNINYLGKEQENIILSEDLSQVTFRYYDEQKRCHELVGNLQPSFPSTAPTWLFDLPGEFEPKWKRLSTGTLLSGLASIVEEFIEKVNSFQCFWNELDDIDKNVWVLEPSNPNRSFCERRVALQTALSIQFKLDPDNPRSVPLVMRFIGSNIDAHDLREKYKNYIAVEENIPIGMTQNFDQDDTLDKWSESLSFRQNIERCFGFSFPTQETTEKEEFIVECGVCYTHRIADENGEETVIPSIACGNSNCGKNYHENCLSEWLQSLPDAKQSFGKLVGTCPYCCESIAVKLK</sequence>
<dbReference type="InterPro" id="IPR026850">
    <property type="entry name" value="FANCL_C"/>
</dbReference>
<dbReference type="PANTHER" id="PTHR13206">
    <property type="entry name" value="UBIQUITIN LIGASE PROTEIN PHF9 FANCONI ANEMIA GROUP L PROTEIN"/>
    <property type="match status" value="1"/>
</dbReference>
<dbReference type="CDD" id="cd23831">
    <property type="entry name" value="DRWD-N_FANCL"/>
    <property type="match status" value="1"/>
</dbReference>
<dbReference type="Pfam" id="PF11793">
    <property type="entry name" value="FANCL_C"/>
    <property type="match status" value="1"/>
</dbReference>
<dbReference type="InterPro" id="IPR016135">
    <property type="entry name" value="UBQ-conjugating_enzyme/RWD"/>
</dbReference>
<proteinExistence type="predicted"/>
<dbReference type="Gene3D" id="3.10.110.20">
    <property type="entry name" value="RWD domain-like"/>
    <property type="match status" value="1"/>
</dbReference>
<accession>A0AAD3HD44</accession>
<dbReference type="GO" id="GO:0036297">
    <property type="term" value="P:interstrand cross-link repair"/>
    <property type="evidence" value="ECO:0007669"/>
    <property type="project" value="InterPro"/>
</dbReference>
<dbReference type="GO" id="GO:0043240">
    <property type="term" value="C:Fanconi anaemia nuclear complex"/>
    <property type="evidence" value="ECO:0007669"/>
    <property type="project" value="InterPro"/>
</dbReference>
<evidence type="ECO:0000313" key="4">
    <source>
        <dbReference type="Proteomes" id="UP001054902"/>
    </source>
</evidence>
<dbReference type="EMBL" id="BLLK01000062">
    <property type="protein sequence ID" value="GFH59195.1"/>
    <property type="molecule type" value="Genomic_DNA"/>
</dbReference>
<keyword evidence="4" id="KW-1185">Reference proteome</keyword>
<gene>
    <name evidence="3" type="ORF">CTEN210_15671</name>
</gene>
<dbReference type="InterPro" id="IPR026848">
    <property type="entry name" value="Fancl"/>
</dbReference>
<evidence type="ECO:0000259" key="2">
    <source>
        <dbReference type="Pfam" id="PF18891"/>
    </source>
</evidence>
<dbReference type="GO" id="GO:0006513">
    <property type="term" value="P:protein monoubiquitination"/>
    <property type="evidence" value="ECO:0007669"/>
    <property type="project" value="TreeGrafter"/>
</dbReference>
<dbReference type="CDD" id="cd16490">
    <property type="entry name" value="RING-CH-C4HC3_FANCL"/>
    <property type="match status" value="1"/>
</dbReference>
<evidence type="ECO:0000313" key="3">
    <source>
        <dbReference type="EMBL" id="GFH59195.1"/>
    </source>
</evidence>
<dbReference type="Pfam" id="PF18891">
    <property type="entry name" value="FANCL_d3"/>
    <property type="match status" value="1"/>
</dbReference>
<evidence type="ECO:0000259" key="1">
    <source>
        <dbReference type="Pfam" id="PF11793"/>
    </source>
</evidence>
<name>A0AAD3HD44_9STRA</name>
<dbReference type="Gene3D" id="3.30.40.10">
    <property type="entry name" value="Zinc/RING finger domain, C3HC4 (zinc finger)"/>
    <property type="match status" value="1"/>
</dbReference>
<dbReference type="InterPro" id="IPR013083">
    <property type="entry name" value="Znf_RING/FYVE/PHD"/>
</dbReference>